<dbReference type="Pfam" id="PF04749">
    <property type="entry name" value="PLAC8"/>
    <property type="match status" value="1"/>
</dbReference>
<accession>A0A6P5S098</accession>
<evidence type="ECO:0000313" key="2">
    <source>
        <dbReference type="Proteomes" id="UP000515124"/>
    </source>
</evidence>
<dbReference type="KEGG" id="pavi:110751231"/>
<gene>
    <name evidence="3" type="primary">LOC110751231</name>
</gene>
<reference evidence="3" key="1">
    <citation type="submission" date="2025-08" db="UniProtKB">
        <authorList>
            <consortium name="RefSeq"/>
        </authorList>
    </citation>
    <scope>IDENTIFICATION</scope>
</reference>
<dbReference type="NCBIfam" id="TIGR01571">
    <property type="entry name" value="A_thal_Cys_rich"/>
    <property type="match status" value="1"/>
</dbReference>
<feature type="chain" id="PRO_5028175255" evidence="1">
    <location>
        <begin position="33"/>
        <end position="216"/>
    </location>
</feature>
<evidence type="ECO:0000256" key="1">
    <source>
        <dbReference type="SAM" id="SignalP"/>
    </source>
</evidence>
<dbReference type="AlphaFoldDB" id="A0A6P5S098"/>
<keyword evidence="2" id="KW-1185">Reference proteome</keyword>
<feature type="signal peptide" evidence="1">
    <location>
        <begin position="1"/>
        <end position="32"/>
    </location>
</feature>
<dbReference type="InterPro" id="IPR006461">
    <property type="entry name" value="PLAC_motif_containing"/>
</dbReference>
<proteinExistence type="predicted"/>
<sequence length="216" mass="23763">MKEKKPRAHSSTCSKLSHVLLLCIVELDSLDGARWWPPSPTLSSPTFPSPSSLLSFSTLPSPPLSAFLSSLLSWGCLPLFWLDFPLACSGGFVGNSCGFVVLEIFGCITYFLPCVTFGRIAEVVDEGRSSCCAQGCAYCCLMMVQFHWLYSCIYREKLRTKFGLPDKPCCDCGVHFFCDSCALCQEHAELKIRGLDPSKGWTGPPNAAPKAFSMFR</sequence>
<protein>
    <submittedName>
        <fullName evidence="3">Cell number regulator 7-like</fullName>
    </submittedName>
</protein>
<dbReference type="Proteomes" id="UP000515124">
    <property type="component" value="Unplaced"/>
</dbReference>
<dbReference type="PANTHER" id="PTHR15907">
    <property type="entry name" value="DUF614 FAMILY PROTEIN-RELATED"/>
    <property type="match status" value="1"/>
</dbReference>
<keyword evidence="1" id="KW-0732">Signal</keyword>
<dbReference type="RefSeq" id="XP_021807353.1">
    <property type="nucleotide sequence ID" value="XM_021951661.1"/>
</dbReference>
<organism evidence="2 3">
    <name type="scientific">Prunus avium</name>
    <name type="common">Cherry</name>
    <name type="synonym">Cerasus avium</name>
    <dbReference type="NCBI Taxonomy" id="42229"/>
    <lineage>
        <taxon>Eukaryota</taxon>
        <taxon>Viridiplantae</taxon>
        <taxon>Streptophyta</taxon>
        <taxon>Embryophyta</taxon>
        <taxon>Tracheophyta</taxon>
        <taxon>Spermatophyta</taxon>
        <taxon>Magnoliopsida</taxon>
        <taxon>eudicotyledons</taxon>
        <taxon>Gunneridae</taxon>
        <taxon>Pentapetalae</taxon>
        <taxon>rosids</taxon>
        <taxon>fabids</taxon>
        <taxon>Rosales</taxon>
        <taxon>Rosaceae</taxon>
        <taxon>Amygdaloideae</taxon>
        <taxon>Amygdaleae</taxon>
        <taxon>Prunus</taxon>
    </lineage>
</organism>
<dbReference type="GeneID" id="110751231"/>
<name>A0A6P5S098_PRUAV</name>
<evidence type="ECO:0000313" key="3">
    <source>
        <dbReference type="RefSeq" id="XP_021807353.1"/>
    </source>
</evidence>